<evidence type="ECO:0000256" key="3">
    <source>
        <dbReference type="ARBA" id="ARBA00012083"/>
    </source>
</evidence>
<dbReference type="Pfam" id="PF01263">
    <property type="entry name" value="Aldose_epim"/>
    <property type="match status" value="1"/>
</dbReference>
<dbReference type="PIRSF" id="PIRSF016020">
    <property type="entry name" value="PHexose_mutarotase"/>
    <property type="match status" value="1"/>
</dbReference>
<evidence type="ECO:0000256" key="5">
    <source>
        <dbReference type="PIRNR" id="PIRNR016020"/>
    </source>
</evidence>
<dbReference type="GO" id="GO:0030246">
    <property type="term" value="F:carbohydrate binding"/>
    <property type="evidence" value="ECO:0007669"/>
    <property type="project" value="UniProtKB-UniRule"/>
</dbReference>
<dbReference type="AlphaFoldDB" id="A0A0F7SN03"/>
<keyword evidence="4 5" id="KW-0413">Isomerase</keyword>
<evidence type="ECO:0000256" key="4">
    <source>
        <dbReference type="ARBA" id="ARBA00023235"/>
    </source>
</evidence>
<proteinExistence type="inferred from homology"/>
<feature type="active site" evidence="6">
    <location>
        <position position="159"/>
    </location>
</feature>
<dbReference type="InterPro" id="IPR014718">
    <property type="entry name" value="GH-type_carb-bd"/>
</dbReference>
<dbReference type="SUPFAM" id="SSF74650">
    <property type="entry name" value="Galactose mutarotase-like"/>
    <property type="match status" value="1"/>
</dbReference>
<reference evidence="7" key="1">
    <citation type="submission" date="2014-08" db="EMBL/GenBank/DDBJ databases">
        <authorList>
            <person name="Sharma Rahul"/>
            <person name="Thines Marco"/>
        </authorList>
    </citation>
    <scope>NUCLEOTIDE SEQUENCE</scope>
</reference>
<organism evidence="7">
    <name type="scientific">Phaffia rhodozyma</name>
    <name type="common">Yeast</name>
    <name type="synonym">Xanthophyllomyces dendrorhous</name>
    <dbReference type="NCBI Taxonomy" id="264483"/>
    <lineage>
        <taxon>Eukaryota</taxon>
        <taxon>Fungi</taxon>
        <taxon>Dikarya</taxon>
        <taxon>Basidiomycota</taxon>
        <taxon>Agaricomycotina</taxon>
        <taxon>Tremellomycetes</taxon>
        <taxon>Cystofilobasidiales</taxon>
        <taxon>Mrakiaceae</taxon>
        <taxon>Phaffia</taxon>
    </lineage>
</organism>
<protein>
    <recommendedName>
        <fullName evidence="3 5">Glucose-6-phosphate 1-epimerase</fullName>
        <ecNumber evidence="3 5">5.1.3.15</ecNumber>
    </recommendedName>
</protein>
<accession>A0A0F7SN03</accession>
<dbReference type="InterPro" id="IPR011013">
    <property type="entry name" value="Gal_mutarotase_sf_dom"/>
</dbReference>
<evidence type="ECO:0000256" key="1">
    <source>
        <dbReference type="ARBA" id="ARBA00001096"/>
    </source>
</evidence>
<dbReference type="GO" id="GO:0047938">
    <property type="term" value="F:glucose-6-phosphate 1-epimerase activity"/>
    <property type="evidence" value="ECO:0007669"/>
    <property type="project" value="UniProtKB-UniRule"/>
</dbReference>
<comment type="similarity">
    <text evidence="2 5">Belongs to the glucose-6-phosphate 1-epimerase family.</text>
</comment>
<dbReference type="InterPro" id="IPR008183">
    <property type="entry name" value="Aldose_1/G6P_1-epimerase"/>
</dbReference>
<dbReference type="InterPro" id="IPR025532">
    <property type="entry name" value="G6P_1-epimerase"/>
</dbReference>
<comment type="catalytic activity">
    <reaction evidence="1">
        <text>alpha-D-glucose 6-phosphate = beta-D-glucose 6-phosphate</text>
        <dbReference type="Rhea" id="RHEA:16249"/>
        <dbReference type="ChEBI" id="CHEBI:58225"/>
        <dbReference type="ChEBI" id="CHEBI:58247"/>
        <dbReference type="EC" id="5.1.3.15"/>
    </reaction>
</comment>
<evidence type="ECO:0000313" key="7">
    <source>
        <dbReference type="EMBL" id="CDZ98482.1"/>
    </source>
</evidence>
<evidence type="ECO:0000256" key="6">
    <source>
        <dbReference type="PIRSR" id="PIRSR016020-1"/>
    </source>
</evidence>
<name>A0A0F7SN03_PHARH</name>
<sequence length="299" mass="33129">MTISHDGRIITIEKDGASAEIYFYGAHVVSWKSPGQNGAPVEERFFMSDKAILDGTGPIRGGIPIAFPIFATDVHPDYPNLGGPHGFARINPWELVHQSETSDSVSIILSLSPNEDIRKLFRPDFKLSYKLTLTKFTLDAALTIVNPGKESFRFNTCLHTYFKVPEIAKASIEPLGEIPYTSRLDNSFTPGSPSTPDVIQLEDKEIARCYHLDLKEEKTSTVRVDYGHTGDRQGEGVQIDVQGDWTDSVLWNPSTKIEIPDLHKGGSLRFICWEPGVIQSLITLGPGESWNGNTLMKAL</sequence>
<dbReference type="GO" id="GO:0005975">
    <property type="term" value="P:carbohydrate metabolic process"/>
    <property type="evidence" value="ECO:0007669"/>
    <property type="project" value="InterPro"/>
</dbReference>
<dbReference type="EMBL" id="LN483345">
    <property type="protein sequence ID" value="CDZ98482.1"/>
    <property type="molecule type" value="Genomic_DNA"/>
</dbReference>
<dbReference type="Gene3D" id="2.70.98.10">
    <property type="match status" value="1"/>
</dbReference>
<dbReference type="EC" id="5.1.3.15" evidence="3 5"/>
<comment type="function">
    <text evidence="5">Catalyzes the interconversion between the alpha and beta anomers from at least three hexose 6-phosphate sugars (Glc6P, Gal6P, and Man6P).</text>
</comment>
<dbReference type="PANTHER" id="PTHR11122:SF13">
    <property type="entry name" value="GLUCOSE-6-PHOSPHATE 1-EPIMERASE"/>
    <property type="match status" value="1"/>
</dbReference>
<dbReference type="GO" id="GO:0005737">
    <property type="term" value="C:cytoplasm"/>
    <property type="evidence" value="ECO:0007669"/>
    <property type="project" value="TreeGrafter"/>
</dbReference>
<feature type="active site" evidence="6">
    <location>
        <position position="274"/>
    </location>
</feature>
<dbReference type="PANTHER" id="PTHR11122">
    <property type="entry name" value="APOSPORY-ASSOCIATED PROTEIN C-RELATED"/>
    <property type="match status" value="1"/>
</dbReference>
<evidence type="ECO:0000256" key="2">
    <source>
        <dbReference type="ARBA" id="ARBA00005866"/>
    </source>
</evidence>